<evidence type="ECO:0000313" key="2">
    <source>
        <dbReference type="EMBL" id="AKU79813.1"/>
    </source>
</evidence>
<keyword evidence="3" id="KW-1185">Reference proteome</keyword>
<dbReference type="OrthoDB" id="388698at2"/>
<name>A0A0K1P670_9MOLU</name>
<accession>A0A0K1P670</accession>
<organism evidence="2 3">
    <name type="scientific">Spiroplasma turonicum</name>
    <dbReference type="NCBI Taxonomy" id="216946"/>
    <lineage>
        <taxon>Bacteria</taxon>
        <taxon>Bacillati</taxon>
        <taxon>Mycoplasmatota</taxon>
        <taxon>Mollicutes</taxon>
        <taxon>Entomoplasmatales</taxon>
        <taxon>Spiroplasmataceae</taxon>
        <taxon>Spiroplasma</taxon>
    </lineage>
</organism>
<reference evidence="2 3" key="1">
    <citation type="journal article" date="2015" name="Genome Announc.">
        <title>Complete Genome Sequence of Spiroplasma turonicum Strain Tab4cT, a Parasite of a Horse Fly, Haematopota sp. (Diptera: Tabanidae).</title>
        <authorList>
            <person name="Davis R.E."/>
            <person name="Shao J."/>
            <person name="Zhao Y."/>
            <person name="Gasparich G.E."/>
            <person name="Gaynor B.J."/>
            <person name="Donofrio N."/>
        </authorList>
    </citation>
    <scope>NUCLEOTIDE SEQUENCE [LARGE SCALE GENOMIC DNA]</scope>
    <source>
        <strain evidence="2 3">Tab4c</strain>
    </source>
</reference>
<dbReference type="PATRIC" id="fig|216946.3.peg.570"/>
<evidence type="ECO:0000313" key="3">
    <source>
        <dbReference type="Proteomes" id="UP000067243"/>
    </source>
</evidence>
<dbReference type="Pfam" id="PF10592">
    <property type="entry name" value="AIPR"/>
    <property type="match status" value="1"/>
</dbReference>
<dbReference type="RefSeq" id="WP_075048404.1">
    <property type="nucleotide sequence ID" value="NZ_CP012328.1"/>
</dbReference>
<gene>
    <name evidence="2" type="ORF">STURON_00567</name>
</gene>
<protein>
    <recommendedName>
        <fullName evidence="1">Abortive phage infection protein C-terminal domain-containing protein</fullName>
    </recommendedName>
</protein>
<dbReference type="Proteomes" id="UP000067243">
    <property type="component" value="Chromosome"/>
</dbReference>
<evidence type="ECO:0000259" key="1">
    <source>
        <dbReference type="Pfam" id="PF10592"/>
    </source>
</evidence>
<dbReference type="KEGG" id="stur:STURON_00567"/>
<dbReference type="InterPro" id="IPR018891">
    <property type="entry name" value="AIPR_C"/>
</dbReference>
<sequence>MELLKKYMNEELVEYKDDIKKLMLLSHYVFSKYNDINRAKEDYDRLICFSNNDFMPNLVLYDELEDYRTTNIFFVLNNKEELQQAIKRCKIFCDSLKENNYKNNNFNDNYFIKLLEDIYENEAFDFRINFIINEQIRDNDIKSLEDQISSNDFLENYGMIKIYDLKRLNLKLSAESNSEEDVKNQTSFAFKFENKHSYESGLSNIIEYETPLEKVIVVSILAYSLVQCYEKFENIIFDKNIRYSIDTDKTSKDVNSEMKKSVLNTPEKFFIFNNGITIVAKEMEELDLQNNTIKLKDFSIVNGAQTVTNLSNFNKDENLKSNIKSIYIMAKIINPKISNNETYENLIDSITKASNNQKPVKPRDFKSNAIEMITLKEYFKTHGVVLNIKRGDKDIKEKNYIKNNFNIKLDSAVPKINNDELGQYIYSLLLMKPTVSNQNKSKIFNDEHYKVVFKSNKFSSEDILEAYHFYKKLSNDLVFIDKDIIYDNLGAVQSFQNNIQNWLIALVWFIWCNINDLNALVNSGPYKKYFTNIDVVKNSSSLKFFDKNIKFNISELTEFIYQAYEILAYLYNNSKEKQDKPLSPSAFSFRLQLFYEFLDRCLMSKHSSDANKKVEMFKKIFIF</sequence>
<feature type="domain" description="Abortive phage infection protein C-terminal" evidence="1">
    <location>
        <begin position="237"/>
        <end position="475"/>
    </location>
</feature>
<dbReference type="STRING" id="216946.STURO_v1c05650"/>
<dbReference type="EMBL" id="CP012328">
    <property type="protein sequence ID" value="AKU79813.1"/>
    <property type="molecule type" value="Genomic_DNA"/>
</dbReference>
<dbReference type="AlphaFoldDB" id="A0A0K1P670"/>
<proteinExistence type="predicted"/>